<sequence length="1088" mass="125028">MSFVEGLNDRQKEAVLHTEGPLLILAGAGSGKTRVLTHRIAYMIEEKEVFPNNILAITFTNKAANEMKERVGSLVGDKIEDIWIGTFHSICVRILRMNINKIGYDRSFTIYDTADQKTLIKECIKEQNVDKEMFKEKTILGTISSLKDKMKGPDTYIKANEGNYYNETVGKIYALYEKKLRKNNALDFDDLILKTIQLLRTNPDVLELYQRKFRYIFVDEYQDTNKAQYELIKLFSGRYKNLCVVGDDDQCLVEGMTVNTPKGNIPIENLKEGDRVYSPSGWGEVMEGSINKVIRKEYEGPVVKIKTESGKTIRTTPNHIMFGKLNPQPGNYIVYLMYKKGLGYRVGQTQGVRSRKNQYVNGLMVRTNQEHGDKVWILKICKSKEEACFYEQLYSFKYGIPTTAFHGKGRRLSLTQESIDRLFNEIDTEKNVIKLMDDLLIFEEYPHHRPNAVIRGETLRRVVNLTFFGGRKTGKDSGWHSHRIHFNTTGDRLKEEYRNAGFPVRDGNRDTWRIETERKEYDEANEYIKDIEKLSDDLEVLRRARLTENEIFNYMPASHIKPTMSIAVFENDEIVEDIVKEVDIEEYKGCVYDISVPHFRQYISGGVVVHNSIYGWRGADIRNILDFEKDFPDAKIIKLEQNYRSTKNILTVANSIIKNNNERKNKKLWTDNIDGSPVILSKTFDERDEANFVAETIRELVDSGKYKPSDFAILYRTNAQSRAFEEVFMRRNISYKIVGGLKFYDRKEIKDIIAYLRLIQNPVDDISFRRVINVPKRGIGAATIEKIENYASQTGESLYSAILDVEDIPGLSKRAVNNLTKFTDMINKFIAMKEVMDLKDFIEEVVNDTGYIDELEKEDTIEATTRIENLKEFISVAIDFEMMNEEGTLEDFLADISLLSDVDNMEEANESVTMLTVHSAKGLEFPVVFLVGMEEGLFPMGRALDSESELEEERRLCYVAVTRAEEVLYITYANLRTIYGNTTYSSPSRFLKEMPRAIIQDGNEERLNTQGFKTSNLSFGGIGKKDKLRGMNKNKQNVSIGSKVRHKKWGEGTVVQVKEKSGDMEIVVAFKEQGIKKLLLSVAPIEII</sequence>
<dbReference type="EMBL" id="VULR01000020">
    <property type="protein sequence ID" value="MSS44242.1"/>
    <property type="molecule type" value="Genomic_DNA"/>
</dbReference>
<feature type="coiled-coil region" evidence="14">
    <location>
        <begin position="514"/>
        <end position="544"/>
    </location>
</feature>
<keyword evidence="8" id="KW-0413">Isomerase</keyword>
<feature type="domain" description="UvrD-like helicase C-terminal" evidence="16">
    <location>
        <begin position="647"/>
        <end position="922"/>
    </location>
</feature>
<keyword evidence="5 13" id="KW-0347">Helicase</keyword>
<dbReference type="FunFam" id="1.10.10.160:FF:000001">
    <property type="entry name" value="ATP-dependent DNA helicase"/>
    <property type="match status" value="1"/>
</dbReference>
<dbReference type="Pfam" id="PF00580">
    <property type="entry name" value="UvrD-helicase"/>
    <property type="match status" value="1"/>
</dbReference>
<dbReference type="InterPro" id="IPR014016">
    <property type="entry name" value="UvrD-like_ATP-bd"/>
</dbReference>
<dbReference type="NCBIfam" id="TIGR01445">
    <property type="entry name" value="intein_Nterm"/>
    <property type="match status" value="1"/>
</dbReference>
<dbReference type="InterPro" id="IPR036844">
    <property type="entry name" value="Hint_dom_sf"/>
</dbReference>
<name>A0A844FJY8_9FIRM</name>
<dbReference type="Gene3D" id="2.170.16.10">
    <property type="entry name" value="Hedgehog/Intein (Hint) domain"/>
    <property type="match status" value="2"/>
</dbReference>
<dbReference type="PROSITE" id="PS50817">
    <property type="entry name" value="INTEIN_N_TER"/>
    <property type="match status" value="1"/>
</dbReference>
<organism evidence="17 18">
    <name type="scientific">Anaerosalibacter bizertensis</name>
    <dbReference type="NCBI Taxonomy" id="932217"/>
    <lineage>
        <taxon>Bacteria</taxon>
        <taxon>Bacillati</taxon>
        <taxon>Bacillota</taxon>
        <taxon>Tissierellia</taxon>
        <taxon>Tissierellales</taxon>
        <taxon>Sporanaerobacteraceae</taxon>
        <taxon>Anaerosalibacter</taxon>
    </lineage>
</organism>
<dbReference type="Proteomes" id="UP000462760">
    <property type="component" value="Unassembled WGS sequence"/>
</dbReference>
<keyword evidence="4 13" id="KW-0378">Hydrolase</keyword>
<protein>
    <recommendedName>
        <fullName evidence="2">ATP-dependent DNA helicase PcrA</fullName>
        <ecNumber evidence="10">5.6.2.4</ecNumber>
    </recommendedName>
    <alternativeName>
        <fullName evidence="11">DNA 3'-5' helicase PcrA</fullName>
    </alternativeName>
</protein>
<keyword evidence="7" id="KW-0238">DNA-binding</keyword>
<dbReference type="InterPro" id="IPR027417">
    <property type="entry name" value="P-loop_NTPase"/>
</dbReference>
<evidence type="ECO:0000256" key="7">
    <source>
        <dbReference type="ARBA" id="ARBA00023125"/>
    </source>
</evidence>
<dbReference type="GO" id="GO:0003677">
    <property type="term" value="F:DNA binding"/>
    <property type="evidence" value="ECO:0007669"/>
    <property type="project" value="UniProtKB-KW"/>
</dbReference>
<evidence type="ECO:0000256" key="1">
    <source>
        <dbReference type="ARBA" id="ARBA00009922"/>
    </source>
</evidence>
<dbReference type="CDD" id="cd00081">
    <property type="entry name" value="Hint"/>
    <property type="match status" value="2"/>
</dbReference>
<dbReference type="PANTHER" id="PTHR11070">
    <property type="entry name" value="UVRD / RECB / PCRA DNA HELICASE FAMILY MEMBER"/>
    <property type="match status" value="1"/>
</dbReference>
<reference evidence="17 18" key="1">
    <citation type="submission" date="2019-08" db="EMBL/GenBank/DDBJ databases">
        <title>In-depth cultivation of the pig gut microbiome towards novel bacterial diversity and tailored functional studies.</title>
        <authorList>
            <person name="Wylensek D."/>
            <person name="Hitch T.C.A."/>
            <person name="Clavel T."/>
        </authorList>
    </citation>
    <scope>NUCLEOTIDE SEQUENCE [LARGE SCALE GENOMIC DNA]</scope>
    <source>
        <strain evidence="17 18">Med78-601-WT-4W-RMD-3</strain>
    </source>
</reference>
<dbReference type="Gene3D" id="3.40.50.300">
    <property type="entry name" value="P-loop containing nucleotide triphosphate hydrolases"/>
    <property type="match status" value="2"/>
</dbReference>
<keyword evidence="14" id="KW-0175">Coiled coil</keyword>
<evidence type="ECO:0000313" key="17">
    <source>
        <dbReference type="EMBL" id="MSS44242.1"/>
    </source>
</evidence>
<dbReference type="InterPro" id="IPR030934">
    <property type="entry name" value="Intein_C"/>
</dbReference>
<dbReference type="GO" id="GO:0016539">
    <property type="term" value="P:intein-mediated protein splicing"/>
    <property type="evidence" value="ECO:0007669"/>
    <property type="project" value="InterPro"/>
</dbReference>
<feature type="binding site" evidence="13">
    <location>
        <begin position="26"/>
        <end position="33"/>
    </location>
    <ligand>
        <name>ATP</name>
        <dbReference type="ChEBI" id="CHEBI:30616"/>
    </ligand>
</feature>
<gene>
    <name evidence="17" type="ORF">FYJ27_11050</name>
</gene>
<dbReference type="PROSITE" id="PS50818">
    <property type="entry name" value="INTEIN_C_TER"/>
    <property type="match status" value="1"/>
</dbReference>
<evidence type="ECO:0000256" key="13">
    <source>
        <dbReference type="PROSITE-ProRule" id="PRU00560"/>
    </source>
</evidence>
<comment type="catalytic activity">
    <reaction evidence="12">
        <text>ATP + H2O = ADP + phosphate + H(+)</text>
        <dbReference type="Rhea" id="RHEA:13065"/>
        <dbReference type="ChEBI" id="CHEBI:15377"/>
        <dbReference type="ChEBI" id="CHEBI:15378"/>
        <dbReference type="ChEBI" id="CHEBI:30616"/>
        <dbReference type="ChEBI" id="CHEBI:43474"/>
        <dbReference type="ChEBI" id="CHEBI:456216"/>
        <dbReference type="EC" id="5.6.2.4"/>
    </reaction>
</comment>
<dbReference type="InterPro" id="IPR014017">
    <property type="entry name" value="DNA_helicase_UvrD-like_C"/>
</dbReference>
<dbReference type="InterPro" id="IPR013986">
    <property type="entry name" value="DExx_box_DNA_helicase_dom_sf"/>
</dbReference>
<dbReference type="GO" id="GO:0005829">
    <property type="term" value="C:cytosol"/>
    <property type="evidence" value="ECO:0007669"/>
    <property type="project" value="TreeGrafter"/>
</dbReference>
<evidence type="ECO:0000256" key="6">
    <source>
        <dbReference type="ARBA" id="ARBA00022840"/>
    </source>
</evidence>
<dbReference type="OrthoDB" id="9810135at2"/>
<dbReference type="EC" id="5.6.2.4" evidence="10"/>
<proteinExistence type="inferred from homology"/>
<dbReference type="Pfam" id="PF13361">
    <property type="entry name" value="UvrD_C"/>
    <property type="match status" value="1"/>
</dbReference>
<evidence type="ECO:0000256" key="5">
    <source>
        <dbReference type="ARBA" id="ARBA00022806"/>
    </source>
</evidence>
<evidence type="ECO:0000259" key="16">
    <source>
        <dbReference type="PROSITE" id="PS51217"/>
    </source>
</evidence>
<dbReference type="PROSITE" id="PS51198">
    <property type="entry name" value="UVRD_HELICASE_ATP_BIND"/>
    <property type="match status" value="1"/>
</dbReference>
<dbReference type="GO" id="GO:0043138">
    <property type="term" value="F:3'-5' DNA helicase activity"/>
    <property type="evidence" value="ECO:0007669"/>
    <property type="project" value="UniProtKB-EC"/>
</dbReference>
<dbReference type="PROSITE" id="PS51217">
    <property type="entry name" value="UVRD_HELICASE_CTER"/>
    <property type="match status" value="1"/>
</dbReference>
<accession>A0A844FJY8</accession>
<evidence type="ECO:0000256" key="9">
    <source>
        <dbReference type="ARBA" id="ARBA00034617"/>
    </source>
</evidence>
<dbReference type="Gene3D" id="1.10.486.10">
    <property type="entry name" value="PCRA, domain 4"/>
    <property type="match status" value="1"/>
</dbReference>
<dbReference type="GO" id="GO:0000725">
    <property type="term" value="P:recombinational repair"/>
    <property type="evidence" value="ECO:0007669"/>
    <property type="project" value="TreeGrafter"/>
</dbReference>
<feature type="domain" description="UvrD-like helicase ATP-binding" evidence="15">
    <location>
        <begin position="5"/>
        <end position="646"/>
    </location>
</feature>
<evidence type="ECO:0000256" key="10">
    <source>
        <dbReference type="ARBA" id="ARBA00034808"/>
    </source>
</evidence>
<dbReference type="FunFam" id="1.10.486.10:FF:000003">
    <property type="entry name" value="ATP-dependent DNA helicase"/>
    <property type="match status" value="1"/>
</dbReference>
<dbReference type="Pfam" id="PF14890">
    <property type="entry name" value="Intein_splicing"/>
    <property type="match status" value="1"/>
</dbReference>
<dbReference type="AlphaFoldDB" id="A0A844FJY8"/>
<dbReference type="Gene3D" id="1.10.10.160">
    <property type="match status" value="1"/>
</dbReference>
<dbReference type="SUPFAM" id="SSF51294">
    <property type="entry name" value="Hedgehog/intein (Hint) domain"/>
    <property type="match status" value="1"/>
</dbReference>
<dbReference type="GO" id="GO:0033202">
    <property type="term" value="C:DNA helicase complex"/>
    <property type="evidence" value="ECO:0007669"/>
    <property type="project" value="TreeGrafter"/>
</dbReference>
<evidence type="ECO:0000313" key="18">
    <source>
        <dbReference type="Proteomes" id="UP000462760"/>
    </source>
</evidence>
<evidence type="ECO:0000259" key="15">
    <source>
        <dbReference type="PROSITE" id="PS51198"/>
    </source>
</evidence>
<dbReference type="CDD" id="cd17932">
    <property type="entry name" value="DEXQc_UvrD"/>
    <property type="match status" value="1"/>
</dbReference>
<evidence type="ECO:0000256" key="12">
    <source>
        <dbReference type="ARBA" id="ARBA00048988"/>
    </source>
</evidence>
<keyword evidence="6 13" id="KW-0067">ATP-binding</keyword>
<dbReference type="Pfam" id="PF21196">
    <property type="entry name" value="PcrA_UvrD_tudor"/>
    <property type="match status" value="1"/>
</dbReference>
<dbReference type="GO" id="GO:0016787">
    <property type="term" value="F:hydrolase activity"/>
    <property type="evidence" value="ECO:0007669"/>
    <property type="project" value="UniProtKB-UniRule"/>
</dbReference>
<comment type="catalytic activity">
    <reaction evidence="9">
        <text>Couples ATP hydrolysis with the unwinding of duplex DNA by translocating in the 3'-5' direction.</text>
        <dbReference type="EC" id="5.6.2.4"/>
    </reaction>
</comment>
<dbReference type="InterPro" id="IPR000212">
    <property type="entry name" value="DNA_helicase_UvrD/REP"/>
</dbReference>
<evidence type="ECO:0000256" key="4">
    <source>
        <dbReference type="ARBA" id="ARBA00022801"/>
    </source>
</evidence>
<dbReference type="InterPro" id="IPR003586">
    <property type="entry name" value="Hint_dom_C"/>
</dbReference>
<keyword evidence="3 13" id="KW-0547">Nucleotide-binding</keyword>
<dbReference type="SMART" id="SM00306">
    <property type="entry name" value="HintN"/>
    <property type="match status" value="1"/>
</dbReference>
<dbReference type="GO" id="GO:0005524">
    <property type="term" value="F:ATP binding"/>
    <property type="evidence" value="ECO:0007669"/>
    <property type="project" value="UniProtKB-UniRule"/>
</dbReference>
<dbReference type="GO" id="GO:0009314">
    <property type="term" value="P:response to radiation"/>
    <property type="evidence" value="ECO:0007669"/>
    <property type="project" value="UniProtKB-ARBA"/>
</dbReference>
<evidence type="ECO:0000256" key="3">
    <source>
        <dbReference type="ARBA" id="ARBA00022741"/>
    </source>
</evidence>
<dbReference type="InterPro" id="IPR003587">
    <property type="entry name" value="Hint_dom_N"/>
</dbReference>
<evidence type="ECO:0000256" key="11">
    <source>
        <dbReference type="ARBA" id="ARBA00034900"/>
    </source>
</evidence>
<dbReference type="PANTHER" id="PTHR11070:SF2">
    <property type="entry name" value="ATP-DEPENDENT DNA HELICASE SRS2"/>
    <property type="match status" value="1"/>
</dbReference>
<comment type="similarity">
    <text evidence="1">Belongs to the helicase family. UvrD subfamily.</text>
</comment>
<dbReference type="SMART" id="SM00305">
    <property type="entry name" value="HintC"/>
    <property type="match status" value="1"/>
</dbReference>
<comment type="caution">
    <text evidence="17">The sequence shown here is derived from an EMBL/GenBank/DDBJ whole genome shotgun (WGS) entry which is preliminary data.</text>
</comment>
<dbReference type="SUPFAM" id="SSF52540">
    <property type="entry name" value="P-loop containing nucleoside triphosphate hydrolases"/>
    <property type="match status" value="3"/>
</dbReference>
<evidence type="ECO:0000256" key="8">
    <source>
        <dbReference type="ARBA" id="ARBA00023235"/>
    </source>
</evidence>
<dbReference type="InterPro" id="IPR006141">
    <property type="entry name" value="Intein_N"/>
</dbReference>
<dbReference type="RefSeq" id="WP_154484915.1">
    <property type="nucleotide sequence ID" value="NZ_JBCLQA010000007.1"/>
</dbReference>
<evidence type="ECO:0000256" key="2">
    <source>
        <dbReference type="ARBA" id="ARBA00014807"/>
    </source>
</evidence>
<evidence type="ECO:0000256" key="14">
    <source>
        <dbReference type="SAM" id="Coils"/>
    </source>
</evidence>